<dbReference type="EC" id="5.3.1.1" evidence="3"/>
<comment type="pathway">
    <text evidence="3">Carbohydrate degradation; glycolysis; D-glyceraldehyde 3-phosphate from glycerone phosphate: step 1/1.</text>
</comment>
<dbReference type="CDD" id="cd00311">
    <property type="entry name" value="TIM"/>
    <property type="match status" value="1"/>
</dbReference>
<comment type="pathway">
    <text evidence="3">Carbohydrate biosynthesis; gluconeogenesis.</text>
</comment>
<reference evidence="4 5" key="1">
    <citation type="journal article" date="2016" name="Nat. Commun.">
        <title>Thousands of microbial genomes shed light on interconnected biogeochemical processes in an aquifer system.</title>
        <authorList>
            <person name="Anantharaman K."/>
            <person name="Brown C.T."/>
            <person name="Hug L.A."/>
            <person name="Sharon I."/>
            <person name="Castelle C.J."/>
            <person name="Probst A.J."/>
            <person name="Thomas B.C."/>
            <person name="Singh A."/>
            <person name="Wilkins M.J."/>
            <person name="Karaoz U."/>
            <person name="Brodie E.L."/>
            <person name="Williams K.H."/>
            <person name="Hubbard S.S."/>
            <person name="Banfield J.F."/>
        </authorList>
    </citation>
    <scope>NUCLEOTIDE SEQUENCE [LARGE SCALE GENOMIC DNA]</scope>
</reference>
<dbReference type="GO" id="GO:0004807">
    <property type="term" value="F:triose-phosphate isomerase activity"/>
    <property type="evidence" value="ECO:0007669"/>
    <property type="project" value="UniProtKB-UniRule"/>
</dbReference>
<dbReference type="InterPro" id="IPR013785">
    <property type="entry name" value="Aldolase_TIM"/>
</dbReference>
<proteinExistence type="inferred from homology"/>
<keyword evidence="3" id="KW-0324">Glycolysis</keyword>
<dbReference type="UniPathway" id="UPA00109">
    <property type="reaction ID" value="UER00189"/>
</dbReference>
<dbReference type="AlphaFoldDB" id="A0A1F6G056"/>
<evidence type="ECO:0000313" key="4">
    <source>
        <dbReference type="EMBL" id="OGG91495.1"/>
    </source>
</evidence>
<accession>A0A1F6G056</accession>
<dbReference type="PROSITE" id="PS51440">
    <property type="entry name" value="TIM_2"/>
    <property type="match status" value="1"/>
</dbReference>
<dbReference type="Pfam" id="PF00121">
    <property type="entry name" value="TIM"/>
    <property type="match status" value="1"/>
</dbReference>
<dbReference type="GO" id="GO:0006094">
    <property type="term" value="P:gluconeogenesis"/>
    <property type="evidence" value="ECO:0007669"/>
    <property type="project" value="UniProtKB-UniPathway"/>
</dbReference>
<dbReference type="NCBIfam" id="TIGR00419">
    <property type="entry name" value="tim"/>
    <property type="match status" value="1"/>
</dbReference>
<evidence type="ECO:0000256" key="2">
    <source>
        <dbReference type="ARBA" id="ARBA00023235"/>
    </source>
</evidence>
<dbReference type="PANTHER" id="PTHR21139">
    <property type="entry name" value="TRIOSEPHOSPHATE ISOMERASE"/>
    <property type="match status" value="1"/>
</dbReference>
<dbReference type="Proteomes" id="UP000177998">
    <property type="component" value="Unassembled WGS sequence"/>
</dbReference>
<dbReference type="InterPro" id="IPR035990">
    <property type="entry name" value="TIM_sf"/>
</dbReference>
<keyword evidence="2 3" id="KW-0413">Isomerase</keyword>
<evidence type="ECO:0000313" key="5">
    <source>
        <dbReference type="Proteomes" id="UP000177998"/>
    </source>
</evidence>
<dbReference type="EMBL" id="MFMZ01000009">
    <property type="protein sequence ID" value="OGG91495.1"/>
    <property type="molecule type" value="Genomic_DNA"/>
</dbReference>
<comment type="caution">
    <text evidence="4">The sequence shown here is derived from an EMBL/GenBank/DDBJ whole genome shotgun (WGS) entry which is preliminary data.</text>
</comment>
<dbReference type="GO" id="GO:0006096">
    <property type="term" value="P:glycolytic process"/>
    <property type="evidence" value="ECO:0007669"/>
    <property type="project" value="UniProtKB-UniRule"/>
</dbReference>
<dbReference type="SUPFAM" id="SSF51351">
    <property type="entry name" value="Triosephosphate isomerase (TIM)"/>
    <property type="match status" value="1"/>
</dbReference>
<comment type="subcellular location">
    <subcellularLocation>
        <location evidence="3">Cytoplasm</location>
    </subcellularLocation>
</comment>
<organism evidence="4 5">
    <name type="scientific">Candidatus Kuenenbacteria bacterium RIFCSPLOWO2_02_FULL_42_16</name>
    <dbReference type="NCBI Taxonomy" id="1798564"/>
    <lineage>
        <taxon>Bacteria</taxon>
        <taxon>Candidatus Kueneniibacteriota</taxon>
    </lineage>
</organism>
<comment type="subunit">
    <text evidence="3">Homodimer.</text>
</comment>
<protein>
    <recommendedName>
        <fullName evidence="3">Triosephosphate isomerase</fullName>
        <ecNumber evidence="3">5.3.1.1</ecNumber>
    </recommendedName>
</protein>
<dbReference type="InterPro" id="IPR000652">
    <property type="entry name" value="Triosephosphate_isomerase"/>
</dbReference>
<comment type="similarity">
    <text evidence="1 3">Belongs to the triosephosphate isomerase family.</text>
</comment>
<dbReference type="PANTHER" id="PTHR21139:SF42">
    <property type="entry name" value="TRIOSEPHOSPHATE ISOMERASE"/>
    <property type="match status" value="1"/>
</dbReference>
<dbReference type="GO" id="GO:0019563">
    <property type="term" value="P:glycerol catabolic process"/>
    <property type="evidence" value="ECO:0007669"/>
    <property type="project" value="TreeGrafter"/>
</dbReference>
<evidence type="ECO:0000256" key="1">
    <source>
        <dbReference type="ARBA" id="ARBA00007422"/>
    </source>
</evidence>
<dbReference type="GO" id="GO:0005829">
    <property type="term" value="C:cytosol"/>
    <property type="evidence" value="ECO:0007669"/>
    <property type="project" value="TreeGrafter"/>
</dbReference>
<comment type="catalytic activity">
    <reaction evidence="3">
        <text>D-glyceraldehyde 3-phosphate = dihydroxyacetone phosphate</text>
        <dbReference type="Rhea" id="RHEA:18585"/>
        <dbReference type="ChEBI" id="CHEBI:57642"/>
        <dbReference type="ChEBI" id="CHEBI:59776"/>
        <dbReference type="EC" id="5.3.1.1"/>
    </reaction>
</comment>
<keyword evidence="3" id="KW-0963">Cytoplasm</keyword>
<gene>
    <name evidence="4" type="ORF">A3H55_02555</name>
</gene>
<name>A0A1F6G056_9BACT</name>
<evidence type="ECO:0000256" key="3">
    <source>
        <dbReference type="RuleBase" id="RU363013"/>
    </source>
</evidence>
<dbReference type="STRING" id="1798564.A3H55_02555"/>
<keyword evidence="3" id="KW-0312">Gluconeogenesis</keyword>
<dbReference type="GO" id="GO:0046166">
    <property type="term" value="P:glyceraldehyde-3-phosphate biosynthetic process"/>
    <property type="evidence" value="ECO:0007669"/>
    <property type="project" value="TreeGrafter"/>
</dbReference>
<dbReference type="UniPathway" id="UPA00138"/>
<dbReference type="Gene3D" id="3.20.20.70">
    <property type="entry name" value="Aldolase class I"/>
    <property type="match status" value="1"/>
</dbReference>
<sequence>MTSQNKKYIIANWKMKLGQQAAVELAKKIKKQYRGGGSVELVVCPSATALSAVAEIFKGTEIKLGVQDIFYHDFGAYTGQISPSVVKEIGCEYAIIGHSEVRKLGETDENVNRKVAVALKHNLTPIICVGETFQEYEAKKTEVVIINQVVKALEDVKLEAGQKVIIAYEPVWVIGSGQAVDHGIFQQIVQIIAHTAIEMGEKLSNKFEVIYGGSVDEDNIKDFIAGNISTGVIVGNNSLVADKLLKIIRNIQ</sequence>